<accession>A0A4V6A3W7</accession>
<feature type="modified residue" description="4-aspartylphosphate" evidence="1">
    <location>
        <position position="509"/>
    </location>
</feature>
<dbReference type="GO" id="GO:0005524">
    <property type="term" value="F:ATP binding"/>
    <property type="evidence" value="ECO:0007669"/>
    <property type="project" value="UniProtKB-KW"/>
</dbReference>
<dbReference type="AlphaFoldDB" id="A0A4V6A3W7"/>
<name>A0A4V6A3W7_POPAL</name>
<dbReference type="GO" id="GO:0051740">
    <property type="term" value="F:ethylene binding"/>
    <property type="evidence" value="ECO:0007669"/>
    <property type="project" value="TreeGrafter"/>
</dbReference>
<evidence type="ECO:0000256" key="2">
    <source>
        <dbReference type="SAM" id="MobiDB-lite"/>
    </source>
</evidence>
<dbReference type="GO" id="GO:0046872">
    <property type="term" value="F:metal ion binding"/>
    <property type="evidence" value="ECO:0007669"/>
    <property type="project" value="UniProtKB-KW"/>
</dbReference>
<dbReference type="Gene3D" id="3.40.50.2300">
    <property type="match status" value="1"/>
</dbReference>
<dbReference type="PROSITE" id="PS50110">
    <property type="entry name" value="RESPONSE_REGULATORY"/>
    <property type="match status" value="1"/>
</dbReference>
<protein>
    <submittedName>
        <fullName evidence="4">Putative ethylene receptor family protein</fullName>
    </submittedName>
</protein>
<feature type="domain" description="Response regulatory" evidence="3">
    <location>
        <begin position="449"/>
        <end position="576"/>
    </location>
</feature>
<dbReference type="EMBL" id="RCHU01000975">
    <property type="protein sequence ID" value="TKR84825.1"/>
    <property type="molecule type" value="Genomic_DNA"/>
</dbReference>
<dbReference type="PANTHER" id="PTHR24423">
    <property type="entry name" value="TWO-COMPONENT SENSOR HISTIDINE KINASE"/>
    <property type="match status" value="1"/>
</dbReference>
<organism evidence="4">
    <name type="scientific">Populus alba</name>
    <name type="common">White poplar</name>
    <dbReference type="NCBI Taxonomy" id="43335"/>
    <lineage>
        <taxon>Eukaryota</taxon>
        <taxon>Viridiplantae</taxon>
        <taxon>Streptophyta</taxon>
        <taxon>Embryophyta</taxon>
        <taxon>Tracheophyta</taxon>
        <taxon>Spermatophyta</taxon>
        <taxon>Magnoliopsida</taxon>
        <taxon>eudicotyledons</taxon>
        <taxon>Gunneridae</taxon>
        <taxon>Pentapetalae</taxon>
        <taxon>rosids</taxon>
        <taxon>fabids</taxon>
        <taxon>Malpighiales</taxon>
        <taxon>Salicaceae</taxon>
        <taxon>Saliceae</taxon>
        <taxon>Populus</taxon>
    </lineage>
</organism>
<dbReference type="PANTHER" id="PTHR24423:SF629">
    <property type="entry name" value="PROTEIN EIN4"/>
    <property type="match status" value="1"/>
</dbReference>
<dbReference type="GO" id="GO:0016301">
    <property type="term" value="F:kinase activity"/>
    <property type="evidence" value="ECO:0007669"/>
    <property type="project" value="UniProtKB-KW"/>
</dbReference>
<sequence length="583" mass="64835">MEGFLPSSMEDDVNFTSNQFDFQSLLSELELLSYVILKHILSEDDCLQFSYSSVYPIIPKKQYNVVTVHGSRPPPEVPVSQSYISCNDQGGQNNVINDSIQQTTPFPTSFPETMMEGFPPSFMEEDDNMTWNQLLSDVIFKHLLSEDDCLQFSYSSVYPNILFHGSRPAPEVPVNQSSILCNDQGGQNLVINNSIQQTTPFPTSFPEILTGHRYMTPNATTSQHGEFNQSGPSSPAPWDQPNPNLCDPQRANPLRDQQLTNYQLPMRNQVPAMLPGPQPPMNQRLQYSNMTPNATTSQHGGFNQPGPSFPAPRIQFPSNQGQVDQAAVIPDIDNMQQENFLRRNSGNSTRSQMDNVQVQELQNQTARSNASNPGLDTSLQSQIRGLNTQQSMLMTVEFQLVHKNKNNEIENLGGGIGRVQREVQVVEPGVGEERISSQAIAGNDEVSMTGMRAQEDRVSEEALESRTRTEPVGVQGVEQGCEVTAVSSGFECLSALNSAENSFRLVVLDIQMPEMDGFEVATRIRKIRSRSWPLIIAVTSSAEDNVWERCLQMGMNGMIRKPVLLQGMADELQRVLQRAGEGL</sequence>
<feature type="region of interest" description="Disordered" evidence="2">
    <location>
        <begin position="215"/>
        <end position="242"/>
    </location>
</feature>
<dbReference type="InterPro" id="IPR011006">
    <property type="entry name" value="CheY-like_superfamily"/>
</dbReference>
<dbReference type="Pfam" id="PF00072">
    <property type="entry name" value="Response_reg"/>
    <property type="match status" value="1"/>
</dbReference>
<dbReference type="STRING" id="43335.A0A4V6A3W7"/>
<dbReference type="GO" id="GO:0038199">
    <property type="term" value="F:ethylene receptor activity"/>
    <property type="evidence" value="ECO:0007669"/>
    <property type="project" value="TreeGrafter"/>
</dbReference>
<keyword evidence="4" id="KW-0675">Receptor</keyword>
<gene>
    <name evidence="4" type="ORF">D5086_0000253920</name>
</gene>
<feature type="compositionally biased region" description="Polar residues" evidence="2">
    <location>
        <begin position="217"/>
        <end position="233"/>
    </location>
</feature>
<evidence type="ECO:0000313" key="4">
    <source>
        <dbReference type="EMBL" id="TKR84825.1"/>
    </source>
</evidence>
<dbReference type="GO" id="GO:0005783">
    <property type="term" value="C:endoplasmic reticulum"/>
    <property type="evidence" value="ECO:0007669"/>
    <property type="project" value="TreeGrafter"/>
</dbReference>
<evidence type="ECO:0000259" key="3">
    <source>
        <dbReference type="PROSITE" id="PS50110"/>
    </source>
</evidence>
<comment type="caution">
    <text evidence="4">The sequence shown here is derived from an EMBL/GenBank/DDBJ whole genome shotgun (WGS) entry which is preliminary data.</text>
</comment>
<proteinExistence type="predicted"/>
<dbReference type="SUPFAM" id="SSF52172">
    <property type="entry name" value="CheY-like"/>
    <property type="match status" value="1"/>
</dbReference>
<keyword evidence="1" id="KW-0597">Phosphoprotein</keyword>
<dbReference type="InterPro" id="IPR001789">
    <property type="entry name" value="Sig_transdc_resp-reg_receiver"/>
</dbReference>
<dbReference type="SMART" id="SM00448">
    <property type="entry name" value="REC"/>
    <property type="match status" value="1"/>
</dbReference>
<reference evidence="4" key="1">
    <citation type="submission" date="2018-10" db="EMBL/GenBank/DDBJ databases">
        <title>Population genomic analysis revealed the cold adaptation of white poplar.</title>
        <authorList>
            <person name="Liu Y.-J."/>
        </authorList>
    </citation>
    <scope>NUCLEOTIDE SEQUENCE [LARGE SCALE GENOMIC DNA]</scope>
    <source>
        <strain evidence="4">PAL-ZL1</strain>
    </source>
</reference>
<evidence type="ECO:0000256" key="1">
    <source>
        <dbReference type="PROSITE-ProRule" id="PRU00169"/>
    </source>
</evidence>